<feature type="domain" description="Exonuclease" evidence="1">
    <location>
        <begin position="2"/>
        <end position="172"/>
    </location>
</feature>
<dbReference type="PANTHER" id="PTHR30231:SF41">
    <property type="entry name" value="DNA POLYMERASE III SUBUNIT EPSILON"/>
    <property type="match status" value="1"/>
</dbReference>
<dbReference type="InterPro" id="IPR036397">
    <property type="entry name" value="RNaseH_sf"/>
</dbReference>
<dbReference type="RefSeq" id="WP_091444349.1">
    <property type="nucleotide sequence ID" value="NZ_FMTP01000010.1"/>
</dbReference>
<dbReference type="CDD" id="cd06127">
    <property type="entry name" value="DEDDh"/>
    <property type="match status" value="1"/>
</dbReference>
<dbReference type="InterPro" id="IPR012337">
    <property type="entry name" value="RNaseH-like_sf"/>
</dbReference>
<organism evidence="2 3">
    <name type="scientific">Ancylobacter rudongensis</name>
    <dbReference type="NCBI Taxonomy" id="177413"/>
    <lineage>
        <taxon>Bacteria</taxon>
        <taxon>Pseudomonadati</taxon>
        <taxon>Pseudomonadota</taxon>
        <taxon>Alphaproteobacteria</taxon>
        <taxon>Hyphomicrobiales</taxon>
        <taxon>Xanthobacteraceae</taxon>
        <taxon>Ancylobacter</taxon>
    </lineage>
</organism>
<evidence type="ECO:0000313" key="2">
    <source>
        <dbReference type="EMBL" id="SCW95963.1"/>
    </source>
</evidence>
<dbReference type="GO" id="GO:0005829">
    <property type="term" value="C:cytosol"/>
    <property type="evidence" value="ECO:0007669"/>
    <property type="project" value="TreeGrafter"/>
</dbReference>
<dbReference type="SUPFAM" id="SSF53098">
    <property type="entry name" value="Ribonuclease H-like"/>
    <property type="match status" value="1"/>
</dbReference>
<protein>
    <submittedName>
        <fullName evidence="2">DNA polymerase-3 subunit epsilon</fullName>
    </submittedName>
</protein>
<gene>
    <name evidence="2" type="ORF">SAMN05660859_0160</name>
</gene>
<dbReference type="STRING" id="177413.SAMN05660859_0160"/>
<dbReference type="GO" id="GO:0045004">
    <property type="term" value="P:DNA replication proofreading"/>
    <property type="evidence" value="ECO:0007669"/>
    <property type="project" value="TreeGrafter"/>
</dbReference>
<dbReference type="Gene3D" id="3.30.420.10">
    <property type="entry name" value="Ribonuclease H-like superfamily/Ribonuclease H"/>
    <property type="match status" value="1"/>
</dbReference>
<sequence length="186" mass="20321">MILAGVDIETTGLLAADHRIIEVYIGLWNGSTKVFSFEQRIDPQRGIAADAQRVHGISASDLIGKPTWDTVGPAVFKVLNKASMFVWHNGDEFDGPFLDQELKRIGLELPKRPAIDTMANGIFATPDGKKPRLSELCFAAGIPYDAAQAHAAAYDVDVMMEAFLRIQSWGEHFQLPALQEGISLAA</sequence>
<dbReference type="Proteomes" id="UP000198889">
    <property type="component" value="Unassembled WGS sequence"/>
</dbReference>
<dbReference type="EMBL" id="FMTP01000010">
    <property type="protein sequence ID" value="SCW95963.1"/>
    <property type="molecule type" value="Genomic_DNA"/>
</dbReference>
<dbReference type="GO" id="GO:0003676">
    <property type="term" value="F:nucleic acid binding"/>
    <property type="evidence" value="ECO:0007669"/>
    <property type="project" value="InterPro"/>
</dbReference>
<evidence type="ECO:0000259" key="1">
    <source>
        <dbReference type="SMART" id="SM00479"/>
    </source>
</evidence>
<dbReference type="PANTHER" id="PTHR30231">
    <property type="entry name" value="DNA POLYMERASE III SUBUNIT EPSILON"/>
    <property type="match status" value="1"/>
</dbReference>
<keyword evidence="3" id="KW-1185">Reference proteome</keyword>
<dbReference type="Pfam" id="PF00929">
    <property type="entry name" value="RNase_T"/>
    <property type="match status" value="1"/>
</dbReference>
<name>A0A1G4UQP1_9HYPH</name>
<reference evidence="3" key="1">
    <citation type="submission" date="2016-10" db="EMBL/GenBank/DDBJ databases">
        <authorList>
            <person name="Varghese N."/>
            <person name="Submissions S."/>
        </authorList>
    </citation>
    <scope>NUCLEOTIDE SEQUENCE [LARGE SCALE GENOMIC DNA]</scope>
    <source>
        <strain evidence="3">CGMCC 1.1761</strain>
    </source>
</reference>
<dbReference type="SMART" id="SM00479">
    <property type="entry name" value="EXOIII"/>
    <property type="match status" value="1"/>
</dbReference>
<proteinExistence type="predicted"/>
<dbReference type="GO" id="GO:0008408">
    <property type="term" value="F:3'-5' exonuclease activity"/>
    <property type="evidence" value="ECO:0007669"/>
    <property type="project" value="TreeGrafter"/>
</dbReference>
<accession>A0A1G4UQP1</accession>
<dbReference type="InterPro" id="IPR013520">
    <property type="entry name" value="Ribonucl_H"/>
</dbReference>
<dbReference type="AlphaFoldDB" id="A0A1G4UQP1"/>
<evidence type="ECO:0000313" key="3">
    <source>
        <dbReference type="Proteomes" id="UP000198889"/>
    </source>
</evidence>